<accession>A0A6D2K7H5</accession>
<gene>
    <name evidence="2" type="ORF">MERR_LOCUS36258</name>
</gene>
<feature type="region of interest" description="Disordered" evidence="1">
    <location>
        <begin position="96"/>
        <end position="137"/>
    </location>
</feature>
<comment type="caution">
    <text evidence="2">The sequence shown here is derived from an EMBL/GenBank/DDBJ whole genome shotgun (WGS) entry which is preliminary data.</text>
</comment>
<sequence length="313" mass="35969">MARLEEKGTTHEKIFLNSHLWYPVLTSAISDLTIGAHRGAGNASRYSSCRYLDFYEDTTMISRCTLKTGTNLSPQEVDRLRREDLFRREDLLRRDDLHRQGYDESPPPSTRRRSKKSSSSDKPRNPKKSSSSDKLRKHMESLVKPLAEGFEAMQAQQKKTHEQVEALAREDDEEPLDPAAATINGTTTRPARFGRRAALEFERMNRRLDEVNSKIHRATSSAPALTKALADTRKSPLTRGLRQIDLRENSTQDRLLHWRRRPQEVADRVQSRHDKGEKQILRREGSQLLSSIRRTHDEGCLDLVLQPPCRVNP</sequence>
<dbReference type="AlphaFoldDB" id="A0A6D2K7H5"/>
<feature type="region of interest" description="Disordered" evidence="1">
    <location>
        <begin position="154"/>
        <end position="189"/>
    </location>
</feature>
<evidence type="ECO:0000256" key="1">
    <source>
        <dbReference type="SAM" id="MobiDB-lite"/>
    </source>
</evidence>
<evidence type="ECO:0000313" key="2">
    <source>
        <dbReference type="EMBL" id="CAA7049023.1"/>
    </source>
</evidence>
<organism evidence="2 3">
    <name type="scientific">Microthlaspi erraticum</name>
    <dbReference type="NCBI Taxonomy" id="1685480"/>
    <lineage>
        <taxon>Eukaryota</taxon>
        <taxon>Viridiplantae</taxon>
        <taxon>Streptophyta</taxon>
        <taxon>Embryophyta</taxon>
        <taxon>Tracheophyta</taxon>
        <taxon>Spermatophyta</taxon>
        <taxon>Magnoliopsida</taxon>
        <taxon>eudicotyledons</taxon>
        <taxon>Gunneridae</taxon>
        <taxon>Pentapetalae</taxon>
        <taxon>rosids</taxon>
        <taxon>malvids</taxon>
        <taxon>Brassicales</taxon>
        <taxon>Brassicaceae</taxon>
        <taxon>Coluteocarpeae</taxon>
        <taxon>Microthlaspi</taxon>
    </lineage>
</organism>
<proteinExistence type="predicted"/>
<dbReference type="Proteomes" id="UP000467841">
    <property type="component" value="Unassembled WGS sequence"/>
</dbReference>
<feature type="compositionally biased region" description="Basic and acidic residues" evidence="1">
    <location>
        <begin position="118"/>
        <end position="137"/>
    </location>
</feature>
<evidence type="ECO:0000313" key="3">
    <source>
        <dbReference type="Proteomes" id="UP000467841"/>
    </source>
</evidence>
<dbReference type="EMBL" id="CACVBM020001405">
    <property type="protein sequence ID" value="CAA7049023.1"/>
    <property type="molecule type" value="Genomic_DNA"/>
</dbReference>
<feature type="compositionally biased region" description="Basic and acidic residues" evidence="1">
    <location>
        <begin position="159"/>
        <end position="169"/>
    </location>
</feature>
<protein>
    <submittedName>
        <fullName evidence="2">Uncharacterized protein</fullName>
    </submittedName>
</protein>
<reference evidence="2" key="1">
    <citation type="submission" date="2020-01" db="EMBL/GenBank/DDBJ databases">
        <authorList>
            <person name="Mishra B."/>
        </authorList>
    </citation>
    <scope>NUCLEOTIDE SEQUENCE [LARGE SCALE GENOMIC DNA]</scope>
</reference>
<name>A0A6D2K7H5_9BRAS</name>
<keyword evidence="3" id="KW-1185">Reference proteome</keyword>